<sequence>MSSAPVDYEVLYLTEQATIPFAVRNLCIQIAFSSAVFTLYFALLVMSHSHHRKTWTFALVTLVTSLFVVTAFTNAFQLTHSLTNPLDKVPLGIEFTDAFITLTLPWIADWCIFLRAIALIPLRDRKKPLWMALGCFVLVLKVIRLAFLIDLVIRLHREMKTSLSPADLGNKVWPLASSTWVEYGGMLLDTTICASVCAWRLSTLMTPTRSESRSRQLQERLRLLLFNTISSFILPAISCLVMIVLGAVGTFMSYSTVPKINSGVVSINVLIAMLIPIVDAQVSETRSMAVQGMAITDSFLRRRDDRSPHVSQMSGGPPRKLSAASIAHKAIPEQDDDLELKPTAGFVEFPGAHKQDGGSSGGGGGGGVDYLSPARRSGSISRRPGTIGSAQLSFETNYAEKTPALDSGDDEGRWKAASALSLAEEGKGLACVAQQQHHQQRQAGLCSPQSGTTLTHTQDPSTEQLATSEEQRMQLRSVPRRHRA</sequence>
<keyword evidence="2" id="KW-0812">Transmembrane</keyword>
<keyword evidence="2" id="KW-0472">Membrane</keyword>
<organism evidence="3 4">
    <name type="scientific">Tilletia horrida</name>
    <dbReference type="NCBI Taxonomy" id="155126"/>
    <lineage>
        <taxon>Eukaryota</taxon>
        <taxon>Fungi</taxon>
        <taxon>Dikarya</taxon>
        <taxon>Basidiomycota</taxon>
        <taxon>Ustilaginomycotina</taxon>
        <taxon>Exobasidiomycetes</taxon>
        <taxon>Tilletiales</taxon>
        <taxon>Tilletiaceae</taxon>
        <taxon>Tilletia</taxon>
    </lineage>
</organism>
<keyword evidence="2" id="KW-1133">Transmembrane helix</keyword>
<feature type="transmembrane region" description="Helical" evidence="2">
    <location>
        <begin position="21"/>
        <end position="45"/>
    </location>
</feature>
<reference evidence="3" key="1">
    <citation type="journal article" date="2023" name="PhytoFront">
        <title>Draft Genome Resources of Seven Strains of Tilletia horrida, Causal Agent of Kernel Smut of Rice.</title>
        <authorList>
            <person name="Khanal S."/>
            <person name="Antony Babu S."/>
            <person name="Zhou X.G."/>
        </authorList>
    </citation>
    <scope>NUCLEOTIDE SEQUENCE</scope>
    <source>
        <strain evidence="3">TX6</strain>
    </source>
</reference>
<feature type="compositionally biased region" description="Gly residues" evidence="1">
    <location>
        <begin position="358"/>
        <end position="368"/>
    </location>
</feature>
<evidence type="ECO:0000313" key="4">
    <source>
        <dbReference type="Proteomes" id="UP001176517"/>
    </source>
</evidence>
<feature type="transmembrane region" description="Helical" evidence="2">
    <location>
        <begin position="260"/>
        <end position="278"/>
    </location>
</feature>
<feature type="region of interest" description="Disordered" evidence="1">
    <location>
        <begin position="348"/>
        <end position="388"/>
    </location>
</feature>
<accession>A0AAN6JTU6</accession>
<proteinExistence type="predicted"/>
<keyword evidence="4" id="KW-1185">Reference proteome</keyword>
<feature type="transmembrane region" description="Helical" evidence="2">
    <location>
        <begin position="98"/>
        <end position="117"/>
    </location>
</feature>
<comment type="caution">
    <text evidence="3">The sequence shown here is derived from an EMBL/GenBank/DDBJ whole genome shotgun (WGS) entry which is preliminary data.</text>
</comment>
<protein>
    <submittedName>
        <fullName evidence="3">Uncharacterized protein</fullName>
    </submittedName>
</protein>
<evidence type="ECO:0000313" key="3">
    <source>
        <dbReference type="EMBL" id="KAK0550785.1"/>
    </source>
</evidence>
<dbReference type="Proteomes" id="UP001176517">
    <property type="component" value="Unassembled WGS sequence"/>
</dbReference>
<evidence type="ECO:0000256" key="1">
    <source>
        <dbReference type="SAM" id="MobiDB-lite"/>
    </source>
</evidence>
<feature type="region of interest" description="Disordered" evidence="1">
    <location>
        <begin position="437"/>
        <end position="484"/>
    </location>
</feature>
<feature type="transmembrane region" description="Helical" evidence="2">
    <location>
        <begin position="129"/>
        <end position="153"/>
    </location>
</feature>
<feature type="compositionally biased region" description="Polar residues" evidence="1">
    <location>
        <begin position="447"/>
        <end position="468"/>
    </location>
</feature>
<feature type="transmembrane region" description="Helical" evidence="2">
    <location>
        <begin position="57"/>
        <end position="78"/>
    </location>
</feature>
<feature type="region of interest" description="Disordered" evidence="1">
    <location>
        <begin position="304"/>
        <end position="324"/>
    </location>
</feature>
<feature type="transmembrane region" description="Helical" evidence="2">
    <location>
        <begin position="223"/>
        <end position="248"/>
    </location>
</feature>
<dbReference type="AlphaFoldDB" id="A0AAN6JTU6"/>
<dbReference type="EMBL" id="JAPDMZ010000087">
    <property type="protein sequence ID" value="KAK0550785.1"/>
    <property type="molecule type" value="Genomic_DNA"/>
</dbReference>
<gene>
    <name evidence="3" type="ORF">OC846_003552</name>
</gene>
<name>A0AAN6JTU6_9BASI</name>
<evidence type="ECO:0000256" key="2">
    <source>
        <dbReference type="SAM" id="Phobius"/>
    </source>
</evidence>
<feature type="transmembrane region" description="Helical" evidence="2">
    <location>
        <begin position="183"/>
        <end position="202"/>
    </location>
</feature>